<keyword evidence="5" id="KW-1185">Reference proteome</keyword>
<dbReference type="InterPro" id="IPR036890">
    <property type="entry name" value="HATPase_C_sf"/>
</dbReference>
<dbReference type="SUPFAM" id="SSF48452">
    <property type="entry name" value="TPR-like"/>
    <property type="match status" value="1"/>
</dbReference>
<dbReference type="InterPro" id="IPR019734">
    <property type="entry name" value="TPR_rpt"/>
</dbReference>
<dbReference type="AlphaFoldDB" id="A0A7G8PTG0"/>
<evidence type="ECO:0000256" key="1">
    <source>
        <dbReference type="SAM" id="Phobius"/>
    </source>
</evidence>
<dbReference type="PANTHER" id="PTHR34220:SF7">
    <property type="entry name" value="SENSOR HISTIDINE KINASE YPDA"/>
    <property type="match status" value="1"/>
</dbReference>
<feature type="transmembrane region" description="Helical" evidence="1">
    <location>
        <begin position="385"/>
        <end position="404"/>
    </location>
</feature>
<evidence type="ECO:0000313" key="4">
    <source>
        <dbReference type="EMBL" id="QNJ97626.1"/>
    </source>
</evidence>
<dbReference type="Proteomes" id="UP000515514">
    <property type="component" value="Chromosome"/>
</dbReference>
<name>A0A7G8PTG0_9FLAO</name>
<dbReference type="Pfam" id="PF06580">
    <property type="entry name" value="His_kinase"/>
    <property type="match status" value="1"/>
</dbReference>
<evidence type="ECO:0000313" key="5">
    <source>
        <dbReference type="Proteomes" id="UP000515514"/>
    </source>
</evidence>
<dbReference type="InterPro" id="IPR010559">
    <property type="entry name" value="Sig_transdc_His_kin_internal"/>
</dbReference>
<feature type="signal peptide" evidence="2">
    <location>
        <begin position="1"/>
        <end position="27"/>
    </location>
</feature>
<keyword evidence="4" id="KW-0418">Kinase</keyword>
<dbReference type="Gene3D" id="1.25.40.10">
    <property type="entry name" value="Tetratricopeptide repeat domain"/>
    <property type="match status" value="2"/>
</dbReference>
<dbReference type="InterPro" id="IPR011990">
    <property type="entry name" value="TPR-like_helical_dom_sf"/>
</dbReference>
<dbReference type="GO" id="GO:0016020">
    <property type="term" value="C:membrane"/>
    <property type="evidence" value="ECO:0007669"/>
    <property type="project" value="InterPro"/>
</dbReference>
<keyword evidence="1" id="KW-0812">Transmembrane</keyword>
<sequence>MFTGLKLISKIPVSLLWLCVASTSLFAQPKDDIVKQIDSLLNEGKSRFKTSIDSALLFSSEARLMALKIQDTPVIAKTNVHKAYYLMLGKQPDEALDLLRFNVEHSEYISNELLGETFNTLGAVYALHQERDKAISNYLSAIEAFTHDENNKGLARTYVNIGMVYSALNRNDLSDYFFEKSKFHHSQINNSLSVHNLDEAEGLTTAGAKIDLAEKLLKGLKNEENTRLKAIVYHDLSKGYFEAERYRDAIVAAERSIAIKKQINYESNVDLGYYLIGTSYIELGEYQRAIPNLKKAELYSKKKNLLVNIFEKLIYAYKEQGDFKRAFETSAVYTNLKDSINALQENDRIAAITARFETEKQAAEIELLESDNALKETQLVNQRTILWGSAIGILLLLSVLFFAYKNHKTRQNLQFSELTQKLLLMQLNPHFLFNALNGIQYFIKQNDVKKSTRYISSFSGLMRHILENSVEKFITVKEDYETINDFLALQQLVHNNAFQFTVGIEDGLDAENVGIPPMLTQPFVENAIIHGVNGLDDGKIVVRYRLMEPNVIVEIIDNGQGIHRVRENANSLHKSMGTSITKQRIENLLKTEKFPIELEIISNRDESQQQGTKIVLTFPMKYI</sequence>
<dbReference type="SUPFAM" id="SSF55874">
    <property type="entry name" value="ATPase domain of HSP90 chaperone/DNA topoisomerase II/histidine kinase"/>
    <property type="match status" value="1"/>
</dbReference>
<accession>A0A7G8PTG0</accession>
<gene>
    <name evidence="4" type="ORF">ALE3EI_1053</name>
</gene>
<proteinExistence type="predicted"/>
<keyword evidence="2" id="KW-0732">Signal</keyword>
<reference evidence="4 5" key="1">
    <citation type="submission" date="2020-04" db="EMBL/GenBank/DDBJ databases">
        <title>Genome sequence of Altibacter aquimarinus strain ALE3EI.</title>
        <authorList>
            <person name="Oh H.-M."/>
            <person name="Jang D."/>
        </authorList>
    </citation>
    <scope>NUCLEOTIDE SEQUENCE [LARGE SCALE GENOMIC DNA]</scope>
    <source>
        <strain evidence="4 5">ALE3EI</strain>
    </source>
</reference>
<dbReference type="EMBL" id="CP052909">
    <property type="protein sequence ID" value="QNJ97626.1"/>
    <property type="molecule type" value="Genomic_DNA"/>
</dbReference>
<organism evidence="4 5">
    <name type="scientific">Constantimarinum furrinae</name>
    <dbReference type="NCBI Taxonomy" id="2562285"/>
    <lineage>
        <taxon>Bacteria</taxon>
        <taxon>Pseudomonadati</taxon>
        <taxon>Bacteroidota</taxon>
        <taxon>Flavobacteriia</taxon>
        <taxon>Flavobacteriales</taxon>
        <taxon>Flavobacteriaceae</taxon>
        <taxon>Altibacter/Constantimarinum group</taxon>
        <taxon>Constantimarinum</taxon>
    </lineage>
</organism>
<keyword evidence="1" id="KW-1133">Transmembrane helix</keyword>
<dbReference type="GO" id="GO:0000155">
    <property type="term" value="F:phosphorelay sensor kinase activity"/>
    <property type="evidence" value="ECO:0007669"/>
    <property type="project" value="InterPro"/>
</dbReference>
<evidence type="ECO:0000259" key="3">
    <source>
        <dbReference type="Pfam" id="PF06580"/>
    </source>
</evidence>
<dbReference type="SMART" id="SM00028">
    <property type="entry name" value="TPR"/>
    <property type="match status" value="4"/>
</dbReference>
<dbReference type="Gene3D" id="3.30.565.10">
    <property type="entry name" value="Histidine kinase-like ATPase, C-terminal domain"/>
    <property type="match status" value="1"/>
</dbReference>
<feature type="domain" description="Signal transduction histidine kinase internal region" evidence="3">
    <location>
        <begin position="421"/>
        <end position="496"/>
    </location>
</feature>
<dbReference type="KEGG" id="alti:ALE3EI_1053"/>
<dbReference type="Pfam" id="PF13181">
    <property type="entry name" value="TPR_8"/>
    <property type="match status" value="1"/>
</dbReference>
<feature type="chain" id="PRO_5028866331" evidence="2">
    <location>
        <begin position="28"/>
        <end position="623"/>
    </location>
</feature>
<dbReference type="PANTHER" id="PTHR34220">
    <property type="entry name" value="SENSOR HISTIDINE KINASE YPDA"/>
    <property type="match status" value="1"/>
</dbReference>
<keyword evidence="4" id="KW-0808">Transferase</keyword>
<evidence type="ECO:0000256" key="2">
    <source>
        <dbReference type="SAM" id="SignalP"/>
    </source>
</evidence>
<protein>
    <submittedName>
        <fullName evidence="4">Two-component system sensor kinase</fullName>
    </submittedName>
</protein>
<dbReference type="InterPro" id="IPR050640">
    <property type="entry name" value="Bact_2-comp_sensor_kinase"/>
</dbReference>
<keyword evidence="1" id="KW-0472">Membrane</keyword>